<dbReference type="AlphaFoldDB" id="A0A225AWW5"/>
<accession>A0A225AWW5</accession>
<evidence type="ECO:0000313" key="3">
    <source>
        <dbReference type="Proteomes" id="UP000214365"/>
    </source>
</evidence>
<dbReference type="GeneID" id="31002781"/>
<gene>
    <name evidence="2" type="ORF">UA08_03026</name>
</gene>
<reference evidence="2 3" key="1">
    <citation type="submission" date="2015-06" db="EMBL/GenBank/DDBJ databases">
        <title>Talaromyces atroroseus IBT 11181 draft genome.</title>
        <authorList>
            <person name="Rasmussen K.B."/>
            <person name="Rasmussen S."/>
            <person name="Petersen B."/>
            <person name="Sicheritz-Ponten T."/>
            <person name="Mortensen U.H."/>
            <person name="Thrane U."/>
        </authorList>
    </citation>
    <scope>NUCLEOTIDE SEQUENCE [LARGE SCALE GENOMIC DNA]</scope>
    <source>
        <strain evidence="2 3">IBT 11181</strain>
    </source>
</reference>
<feature type="transmembrane region" description="Helical" evidence="1">
    <location>
        <begin position="69"/>
        <end position="93"/>
    </location>
</feature>
<name>A0A225AWW5_TALAT</name>
<dbReference type="OrthoDB" id="4501070at2759"/>
<dbReference type="EMBL" id="LFMY01000003">
    <property type="protein sequence ID" value="OKL61818.1"/>
    <property type="molecule type" value="Genomic_DNA"/>
</dbReference>
<keyword evidence="1" id="KW-0812">Transmembrane</keyword>
<keyword evidence="1" id="KW-0472">Membrane</keyword>
<keyword evidence="1" id="KW-1133">Transmembrane helix</keyword>
<keyword evidence="3" id="KW-1185">Reference proteome</keyword>
<proteinExistence type="predicted"/>
<sequence length="251" mass="27445">MDHNEKSASADVEMAKPNDGDIITPLLLLLAARRGFQHDSGVAQLAVPEDYVLSYRGQSGVKAINHTSWLVRLICALGYKSVGSCLAMVFLIFSLSQSTMSLISDDTSPSSKLRVGALVATAAVLLIVIARIYAKRHTAAATPPWCDPESYQCRLTAAMAKANIQYRDIVSATLAEMEKLWKEEEALCERLTIQGLIDPEDRQLVYDVVLKFYNNGGVVIQFPFVDTAPKTRPGILISKAAEKRSIDLGLC</sequence>
<organism evidence="2 3">
    <name type="scientific">Talaromyces atroroseus</name>
    <dbReference type="NCBI Taxonomy" id="1441469"/>
    <lineage>
        <taxon>Eukaryota</taxon>
        <taxon>Fungi</taxon>
        <taxon>Dikarya</taxon>
        <taxon>Ascomycota</taxon>
        <taxon>Pezizomycotina</taxon>
        <taxon>Eurotiomycetes</taxon>
        <taxon>Eurotiomycetidae</taxon>
        <taxon>Eurotiales</taxon>
        <taxon>Trichocomaceae</taxon>
        <taxon>Talaromyces</taxon>
        <taxon>Talaromyces sect. Trachyspermi</taxon>
    </lineage>
</organism>
<protein>
    <submittedName>
        <fullName evidence="2">Uncharacterized protein</fullName>
    </submittedName>
</protein>
<evidence type="ECO:0000313" key="2">
    <source>
        <dbReference type="EMBL" id="OKL61818.1"/>
    </source>
</evidence>
<dbReference type="RefSeq" id="XP_020121939.1">
    <property type="nucleotide sequence ID" value="XM_020265132.1"/>
</dbReference>
<comment type="caution">
    <text evidence="2">The sequence shown here is derived from an EMBL/GenBank/DDBJ whole genome shotgun (WGS) entry which is preliminary data.</text>
</comment>
<dbReference type="Proteomes" id="UP000214365">
    <property type="component" value="Unassembled WGS sequence"/>
</dbReference>
<feature type="transmembrane region" description="Helical" evidence="1">
    <location>
        <begin position="113"/>
        <end position="134"/>
    </location>
</feature>
<evidence type="ECO:0000256" key="1">
    <source>
        <dbReference type="SAM" id="Phobius"/>
    </source>
</evidence>